<dbReference type="SMART" id="SM00181">
    <property type="entry name" value="EGF"/>
    <property type="match status" value="1"/>
</dbReference>
<gene>
    <name evidence="4" type="ORF">AB205_0160670</name>
</gene>
<feature type="disulfide bond" evidence="1">
    <location>
        <begin position="78"/>
        <end position="87"/>
    </location>
</feature>
<accession>A0A2G9RL57</accession>
<organism evidence="4 5">
    <name type="scientific">Aquarana catesbeiana</name>
    <name type="common">American bullfrog</name>
    <name type="synonym">Rana catesbeiana</name>
    <dbReference type="NCBI Taxonomy" id="8400"/>
    <lineage>
        <taxon>Eukaryota</taxon>
        <taxon>Metazoa</taxon>
        <taxon>Chordata</taxon>
        <taxon>Craniata</taxon>
        <taxon>Vertebrata</taxon>
        <taxon>Euteleostomi</taxon>
        <taxon>Amphibia</taxon>
        <taxon>Batrachia</taxon>
        <taxon>Anura</taxon>
        <taxon>Neobatrachia</taxon>
        <taxon>Ranoidea</taxon>
        <taxon>Ranidae</taxon>
        <taxon>Aquarana</taxon>
    </lineage>
</organism>
<name>A0A2G9RL57_AQUCT</name>
<keyword evidence="2" id="KW-1133">Transmembrane helix</keyword>
<dbReference type="Gene3D" id="2.10.25.10">
    <property type="entry name" value="Laminin"/>
    <property type="match status" value="1"/>
</dbReference>
<evidence type="ECO:0000259" key="3">
    <source>
        <dbReference type="PROSITE" id="PS50026"/>
    </source>
</evidence>
<dbReference type="SUPFAM" id="SSF57196">
    <property type="entry name" value="EGF/Laminin"/>
    <property type="match status" value="1"/>
</dbReference>
<dbReference type="Proteomes" id="UP000228934">
    <property type="component" value="Unassembled WGS sequence"/>
</dbReference>
<evidence type="ECO:0000256" key="1">
    <source>
        <dbReference type="PROSITE-ProRule" id="PRU00076"/>
    </source>
</evidence>
<dbReference type="EMBL" id="KV934905">
    <property type="protein sequence ID" value="PIO28594.1"/>
    <property type="molecule type" value="Genomic_DNA"/>
</dbReference>
<feature type="domain" description="EGF-like" evidence="3">
    <location>
        <begin position="46"/>
        <end position="88"/>
    </location>
</feature>
<evidence type="ECO:0000256" key="2">
    <source>
        <dbReference type="SAM" id="Phobius"/>
    </source>
</evidence>
<evidence type="ECO:0000313" key="5">
    <source>
        <dbReference type="Proteomes" id="UP000228934"/>
    </source>
</evidence>
<dbReference type="CDD" id="cd00054">
    <property type="entry name" value="EGF_CA"/>
    <property type="match status" value="1"/>
</dbReference>
<keyword evidence="1" id="KW-1015">Disulfide bond</keyword>
<feature type="transmembrane region" description="Helical" evidence="2">
    <location>
        <begin position="97"/>
        <end position="123"/>
    </location>
</feature>
<dbReference type="OrthoDB" id="5945029at2759"/>
<comment type="caution">
    <text evidence="1">Lacks conserved residue(s) required for the propagation of feature annotation.</text>
</comment>
<keyword evidence="2" id="KW-0472">Membrane</keyword>
<keyword evidence="5" id="KW-1185">Reference proteome</keyword>
<sequence>IGDRFITDDCSQNCTCADTSSVVCEDIQCKEWEECTTANQIRGCYIPSPCLENPCENGGTCVELPGTDNTTDGMRCMCPSTHKGTYCEEETEINNTVIYIVIGVVLGVFVISFVFIIAAYFYLKSKKKKDRFIESSDSAESGRNNSNHGSIRLSFDEPGDRLNMALNENLYQKIDNEQEFRISEDGEIQEESDKIKGHINLAYNDNTNDSDIKSTNENINMKAANEESGAQVNLAFEDDEYINEADEITEF</sequence>
<proteinExistence type="predicted"/>
<reference evidence="5" key="1">
    <citation type="journal article" date="2017" name="Nat. Commun.">
        <title>The North American bullfrog draft genome provides insight into hormonal regulation of long noncoding RNA.</title>
        <authorList>
            <person name="Hammond S.A."/>
            <person name="Warren R.L."/>
            <person name="Vandervalk B.P."/>
            <person name="Kucuk E."/>
            <person name="Khan H."/>
            <person name="Gibb E.A."/>
            <person name="Pandoh P."/>
            <person name="Kirk H."/>
            <person name="Zhao Y."/>
            <person name="Jones M."/>
            <person name="Mungall A.J."/>
            <person name="Coope R."/>
            <person name="Pleasance S."/>
            <person name="Moore R.A."/>
            <person name="Holt R.A."/>
            <person name="Round J.M."/>
            <person name="Ohora S."/>
            <person name="Walle B.V."/>
            <person name="Veldhoen N."/>
            <person name="Helbing C.C."/>
            <person name="Birol I."/>
        </authorList>
    </citation>
    <scope>NUCLEOTIDE SEQUENCE [LARGE SCALE GENOMIC DNA]</scope>
</reference>
<dbReference type="PROSITE" id="PS00022">
    <property type="entry name" value="EGF_1"/>
    <property type="match status" value="1"/>
</dbReference>
<keyword evidence="2" id="KW-0812">Transmembrane</keyword>
<dbReference type="InterPro" id="IPR000742">
    <property type="entry name" value="EGF"/>
</dbReference>
<keyword evidence="1" id="KW-0245">EGF-like domain</keyword>
<dbReference type="Pfam" id="PF00008">
    <property type="entry name" value="EGF"/>
    <property type="match status" value="1"/>
</dbReference>
<dbReference type="Pfam" id="PF12714">
    <property type="entry name" value="TILa"/>
    <property type="match status" value="1"/>
</dbReference>
<evidence type="ECO:0000313" key="4">
    <source>
        <dbReference type="EMBL" id="PIO28594.1"/>
    </source>
</evidence>
<dbReference type="PROSITE" id="PS50026">
    <property type="entry name" value="EGF_3"/>
    <property type="match status" value="1"/>
</dbReference>
<dbReference type="AlphaFoldDB" id="A0A2G9RL57"/>
<dbReference type="InterPro" id="IPR025615">
    <property type="entry name" value="TILa_dom"/>
</dbReference>
<feature type="non-terminal residue" evidence="4">
    <location>
        <position position="1"/>
    </location>
</feature>
<protein>
    <recommendedName>
        <fullName evidence="3">EGF-like domain-containing protein</fullName>
    </recommendedName>
</protein>